<reference evidence="3" key="1">
    <citation type="journal article" date="2020" name="mSystems">
        <title>Genome- and Community-Level Interaction Insights into Carbon Utilization and Element Cycling Functions of Hydrothermarchaeota in Hydrothermal Sediment.</title>
        <authorList>
            <person name="Zhou Z."/>
            <person name="Liu Y."/>
            <person name="Xu W."/>
            <person name="Pan J."/>
            <person name="Luo Z.H."/>
            <person name="Li M."/>
        </authorList>
    </citation>
    <scope>NUCLEOTIDE SEQUENCE [LARGE SCALE GENOMIC DNA]</scope>
    <source>
        <strain evidence="3">HyVt-237</strain>
    </source>
</reference>
<organism evidence="3">
    <name type="scientific">candidate division WOR-3 bacterium</name>
    <dbReference type="NCBI Taxonomy" id="2052148"/>
    <lineage>
        <taxon>Bacteria</taxon>
        <taxon>Bacteria division WOR-3</taxon>
    </lineage>
</organism>
<gene>
    <name evidence="3" type="ORF">ENG67_04195</name>
</gene>
<sequence length="445" mass="50578">EVSYLIVKELIPAKDVALWIKAHHERWDGTGYPLGLKGEEIPLEARIIAVADAFDAMTTEKPYREPLSEEEALKRLREGAGTQWDPEVVDVALKTLHRIEKRPELDSFYTVIDRIKNTTCYTTLKLRVLYRIGEEIRNLVNLDRFLHNVLKIVKEVVPADVKLALVLKEKDDLIVRAQVGMPPDVIGIKLPRDRGITRWAYEHCEPVIVNDVEKDPRYFAPPGQEKIGSEMAVPLVVGDKVIGVLDVETTEKNAFTPEDLAFFQMVTTAIAGAIETARLYHEREVAALYDSLTGARSFRYLLDIFGDEKEKAEKRKTPMSIVFIDANGLKSINDNYGHKAGDEGLKAFVRGLEENLRSTDILARYGGDEFVILMPMTDSEEAQRIMERIKEDLSTRYFEVDGIKIPFIEFAYGISEYPSEGTDLEELIKLADRRMYADKNVSRIN</sequence>
<dbReference type="NCBIfam" id="TIGR00254">
    <property type="entry name" value="GGDEF"/>
    <property type="match status" value="1"/>
</dbReference>
<dbReference type="SUPFAM" id="SSF55781">
    <property type="entry name" value="GAF domain-like"/>
    <property type="match status" value="1"/>
</dbReference>
<feature type="domain" description="HD-GYP" evidence="2">
    <location>
        <begin position="1"/>
        <end position="108"/>
    </location>
</feature>
<dbReference type="PROSITE" id="PS51832">
    <property type="entry name" value="HD_GYP"/>
    <property type="match status" value="1"/>
</dbReference>
<dbReference type="InterPro" id="IPR029016">
    <property type="entry name" value="GAF-like_dom_sf"/>
</dbReference>
<dbReference type="AlphaFoldDB" id="A0A7C1BEL8"/>
<dbReference type="InterPro" id="IPR037522">
    <property type="entry name" value="HD_GYP_dom"/>
</dbReference>
<dbReference type="InterPro" id="IPR003018">
    <property type="entry name" value="GAF"/>
</dbReference>
<feature type="domain" description="GGDEF" evidence="1">
    <location>
        <begin position="317"/>
        <end position="445"/>
    </location>
</feature>
<protein>
    <submittedName>
        <fullName evidence="3">Diguanylate cyclase</fullName>
    </submittedName>
</protein>
<feature type="non-terminal residue" evidence="3">
    <location>
        <position position="1"/>
    </location>
</feature>
<dbReference type="PANTHER" id="PTHR45138:SF6">
    <property type="entry name" value="DIGUANYLATE CYCLASE DGCN"/>
    <property type="match status" value="1"/>
</dbReference>
<dbReference type="InterPro" id="IPR000160">
    <property type="entry name" value="GGDEF_dom"/>
</dbReference>
<dbReference type="GO" id="GO:0043709">
    <property type="term" value="P:cell adhesion involved in single-species biofilm formation"/>
    <property type="evidence" value="ECO:0007669"/>
    <property type="project" value="TreeGrafter"/>
</dbReference>
<dbReference type="Proteomes" id="UP000885931">
    <property type="component" value="Unassembled WGS sequence"/>
</dbReference>
<accession>A0A7C1BEL8</accession>
<dbReference type="Pfam" id="PF13185">
    <property type="entry name" value="GAF_2"/>
    <property type="match status" value="1"/>
</dbReference>
<dbReference type="InterPro" id="IPR003607">
    <property type="entry name" value="HD/PDEase_dom"/>
</dbReference>
<dbReference type="EMBL" id="DRBW01000168">
    <property type="protein sequence ID" value="HDM90394.1"/>
    <property type="molecule type" value="Genomic_DNA"/>
</dbReference>
<dbReference type="GO" id="GO:0005886">
    <property type="term" value="C:plasma membrane"/>
    <property type="evidence" value="ECO:0007669"/>
    <property type="project" value="TreeGrafter"/>
</dbReference>
<dbReference type="Pfam" id="PF00990">
    <property type="entry name" value="GGDEF"/>
    <property type="match status" value="1"/>
</dbReference>
<dbReference type="CDD" id="cd00077">
    <property type="entry name" value="HDc"/>
    <property type="match status" value="1"/>
</dbReference>
<dbReference type="SUPFAM" id="SSF55073">
    <property type="entry name" value="Nucleotide cyclase"/>
    <property type="match status" value="1"/>
</dbReference>
<dbReference type="CDD" id="cd01949">
    <property type="entry name" value="GGDEF"/>
    <property type="match status" value="1"/>
</dbReference>
<dbReference type="Gene3D" id="3.30.70.270">
    <property type="match status" value="1"/>
</dbReference>
<dbReference type="PROSITE" id="PS50887">
    <property type="entry name" value="GGDEF"/>
    <property type="match status" value="1"/>
</dbReference>
<proteinExistence type="predicted"/>
<dbReference type="GO" id="GO:1902201">
    <property type="term" value="P:negative regulation of bacterial-type flagellum-dependent cell motility"/>
    <property type="evidence" value="ECO:0007669"/>
    <property type="project" value="TreeGrafter"/>
</dbReference>
<name>A0A7C1BEL8_UNCW3</name>
<dbReference type="Gene3D" id="1.10.3210.10">
    <property type="entry name" value="Hypothetical protein af1432"/>
    <property type="match status" value="1"/>
</dbReference>
<comment type="caution">
    <text evidence="3">The sequence shown here is derived from an EMBL/GenBank/DDBJ whole genome shotgun (WGS) entry which is preliminary data.</text>
</comment>
<dbReference type="Pfam" id="PF13487">
    <property type="entry name" value="HD_5"/>
    <property type="match status" value="1"/>
</dbReference>
<dbReference type="InterPro" id="IPR043128">
    <property type="entry name" value="Rev_trsase/Diguanyl_cyclase"/>
</dbReference>
<dbReference type="GO" id="GO:0052621">
    <property type="term" value="F:diguanylate cyclase activity"/>
    <property type="evidence" value="ECO:0007669"/>
    <property type="project" value="TreeGrafter"/>
</dbReference>
<dbReference type="InterPro" id="IPR050469">
    <property type="entry name" value="Diguanylate_Cyclase"/>
</dbReference>
<evidence type="ECO:0000259" key="1">
    <source>
        <dbReference type="PROSITE" id="PS50887"/>
    </source>
</evidence>
<evidence type="ECO:0000259" key="2">
    <source>
        <dbReference type="PROSITE" id="PS51832"/>
    </source>
</evidence>
<dbReference type="SUPFAM" id="SSF109604">
    <property type="entry name" value="HD-domain/PDEase-like"/>
    <property type="match status" value="1"/>
</dbReference>
<dbReference type="SMART" id="SM00065">
    <property type="entry name" value="GAF"/>
    <property type="match status" value="1"/>
</dbReference>
<dbReference type="PANTHER" id="PTHR45138">
    <property type="entry name" value="REGULATORY COMPONENTS OF SENSORY TRANSDUCTION SYSTEM"/>
    <property type="match status" value="1"/>
</dbReference>
<evidence type="ECO:0000313" key="3">
    <source>
        <dbReference type="EMBL" id="HDM90394.1"/>
    </source>
</evidence>
<dbReference type="SMART" id="SM00267">
    <property type="entry name" value="GGDEF"/>
    <property type="match status" value="1"/>
</dbReference>
<dbReference type="InterPro" id="IPR029787">
    <property type="entry name" value="Nucleotide_cyclase"/>
</dbReference>
<dbReference type="Gene3D" id="3.30.450.40">
    <property type="match status" value="1"/>
</dbReference>